<reference evidence="1 2" key="1">
    <citation type="journal article" date="2016" name="Nat. Commun.">
        <title>Thousands of microbial genomes shed light on interconnected biogeochemical processes in an aquifer system.</title>
        <authorList>
            <person name="Anantharaman K."/>
            <person name="Brown C.T."/>
            <person name="Hug L.A."/>
            <person name="Sharon I."/>
            <person name="Castelle C.J."/>
            <person name="Probst A.J."/>
            <person name="Thomas B.C."/>
            <person name="Singh A."/>
            <person name="Wilkins M.J."/>
            <person name="Karaoz U."/>
            <person name="Brodie E.L."/>
            <person name="Williams K.H."/>
            <person name="Hubbard S.S."/>
            <person name="Banfield J.F."/>
        </authorList>
    </citation>
    <scope>NUCLEOTIDE SEQUENCE [LARGE SCALE GENOMIC DNA]</scope>
</reference>
<name>A0A1F4V2Q5_UNCKA</name>
<evidence type="ECO:0000313" key="2">
    <source>
        <dbReference type="Proteomes" id="UP000178771"/>
    </source>
</evidence>
<proteinExistence type="predicted"/>
<dbReference type="EMBL" id="MEVH01000022">
    <property type="protein sequence ID" value="OGC51442.1"/>
    <property type="molecule type" value="Genomic_DNA"/>
</dbReference>
<evidence type="ECO:0000313" key="1">
    <source>
        <dbReference type="EMBL" id="OGC51442.1"/>
    </source>
</evidence>
<protein>
    <submittedName>
        <fullName evidence="1">Uncharacterized protein</fullName>
    </submittedName>
</protein>
<sequence length="276" mass="32997">MPIGISSLLLFTPELTDSREEWNKKTQNYLALLKSDRTFRDDPVDPALIRPEINDLGYYQSLKDQRGRDLLGWLPVIPVDDYYAKGEFDTNRFQILFDKRWLQDRYGINWLFHEFAHGMDPFLMFVTKQIDSKVAMCKDESIPPTDRLKLYLESRRLVLVRENRAWHYTGYLTRNFGVDDEKYAQHCYNTALYKAIDRITWVLMTYRTEISEEKMAKTNFSLPLSLDIGETYFDTSTFNRWAIKTYRINERFEKEQARAKQYHPEVELMKPEYNTI</sequence>
<dbReference type="Proteomes" id="UP000178771">
    <property type="component" value="Unassembled WGS sequence"/>
</dbReference>
<dbReference type="AlphaFoldDB" id="A0A1F4V2Q5"/>
<organism evidence="1 2">
    <name type="scientific">candidate division WWE3 bacterium RIFCSPLOWO2_01_FULL_39_13</name>
    <dbReference type="NCBI Taxonomy" id="1802624"/>
    <lineage>
        <taxon>Bacteria</taxon>
        <taxon>Katanobacteria</taxon>
    </lineage>
</organism>
<comment type="caution">
    <text evidence="1">The sequence shown here is derived from an EMBL/GenBank/DDBJ whole genome shotgun (WGS) entry which is preliminary data.</text>
</comment>
<gene>
    <name evidence="1" type="ORF">A2982_02645</name>
</gene>
<dbReference type="STRING" id="1802624.A2982_02645"/>
<accession>A0A1F4V2Q5</accession>